<dbReference type="AlphaFoldDB" id="A0A6J3M6S1"/>
<reference evidence="2" key="2">
    <citation type="submission" date="2020-04" db="EMBL/GenBank/DDBJ databases">
        <authorList>
            <consortium name="NCBI Genome Project"/>
        </authorList>
    </citation>
    <scope>NUCLEOTIDE SEQUENCE</scope>
    <source>
        <strain evidence="2">CBS 342.82</strain>
    </source>
</reference>
<sequence length="123" mass="13670">MFPRRSIFSRLARRFPKPRHIQFSCVSSTNARATCLEFCEDFLQNKQQRRTWLGRQKIRSGNLYEAGAHRAGPPFVEIGGSRCCGSAPYAPDDHQAALVPGSISATQRGSPWIYRGLSSGEGV</sequence>
<accession>A0A6J3M6S1</accession>
<name>A0A6J3M6S1_9PEZI</name>
<keyword evidence="1" id="KW-1185">Reference proteome</keyword>
<protein>
    <submittedName>
        <fullName evidence="2">Uncharacterized protein</fullName>
    </submittedName>
</protein>
<evidence type="ECO:0000313" key="2">
    <source>
        <dbReference type="RefSeq" id="XP_033460250.1"/>
    </source>
</evidence>
<reference evidence="2" key="1">
    <citation type="submission" date="2020-01" db="EMBL/GenBank/DDBJ databases">
        <authorList>
            <consortium name="DOE Joint Genome Institute"/>
            <person name="Haridas S."/>
            <person name="Albert R."/>
            <person name="Binder M."/>
            <person name="Bloem J."/>
            <person name="Labutti K."/>
            <person name="Salamov A."/>
            <person name="Andreopoulos B."/>
            <person name="Baker S.E."/>
            <person name="Barry K."/>
            <person name="Bills G."/>
            <person name="Bluhm B.H."/>
            <person name="Cannon C."/>
            <person name="Castanera R."/>
            <person name="Culley D.E."/>
            <person name="Daum C."/>
            <person name="Ezra D."/>
            <person name="Gonzalez J.B."/>
            <person name="Henrissat B."/>
            <person name="Kuo A."/>
            <person name="Liang C."/>
            <person name="Lipzen A."/>
            <person name="Lutzoni F."/>
            <person name="Magnuson J."/>
            <person name="Mondo S."/>
            <person name="Nolan M."/>
            <person name="Ohm R."/>
            <person name="Pangilinan J."/>
            <person name="Park H.-J."/>
            <person name="Ramirez L."/>
            <person name="Alfaro M."/>
            <person name="Sun H."/>
            <person name="Tritt A."/>
            <person name="Yoshinaga Y."/>
            <person name="Zwiers L.-H."/>
            <person name="Turgeon B.G."/>
            <person name="Goodwin S.B."/>
            <person name="Spatafora J.W."/>
            <person name="Crous P.W."/>
            <person name="Grigoriev I.V."/>
        </authorList>
    </citation>
    <scope>NUCLEOTIDE SEQUENCE</scope>
    <source>
        <strain evidence="2">CBS 342.82</strain>
    </source>
</reference>
<dbReference type="GeneID" id="54357578"/>
<proteinExistence type="predicted"/>
<dbReference type="Proteomes" id="UP000504637">
    <property type="component" value="Unplaced"/>
</dbReference>
<dbReference type="RefSeq" id="XP_033460250.1">
    <property type="nucleotide sequence ID" value="XM_033599779.1"/>
</dbReference>
<organism evidence="2">
    <name type="scientific">Dissoconium aciculare CBS 342.82</name>
    <dbReference type="NCBI Taxonomy" id="1314786"/>
    <lineage>
        <taxon>Eukaryota</taxon>
        <taxon>Fungi</taxon>
        <taxon>Dikarya</taxon>
        <taxon>Ascomycota</taxon>
        <taxon>Pezizomycotina</taxon>
        <taxon>Dothideomycetes</taxon>
        <taxon>Dothideomycetidae</taxon>
        <taxon>Mycosphaerellales</taxon>
        <taxon>Dissoconiaceae</taxon>
        <taxon>Dissoconium</taxon>
    </lineage>
</organism>
<gene>
    <name evidence="2" type="ORF">K489DRAFT_227566</name>
</gene>
<evidence type="ECO:0000313" key="1">
    <source>
        <dbReference type="Proteomes" id="UP000504637"/>
    </source>
</evidence>
<reference evidence="2" key="3">
    <citation type="submission" date="2025-08" db="UniProtKB">
        <authorList>
            <consortium name="RefSeq"/>
        </authorList>
    </citation>
    <scope>IDENTIFICATION</scope>
    <source>
        <strain evidence="2">CBS 342.82</strain>
    </source>
</reference>